<protein>
    <recommendedName>
        <fullName evidence="1">MMS19 nucleotide excision repair protein</fullName>
    </recommendedName>
</protein>
<dbReference type="AlphaFoldDB" id="A0A077ZHB1"/>
<dbReference type="GO" id="GO:0097361">
    <property type="term" value="C:cytosolic [4Fe-4S] assembly targeting complex"/>
    <property type="evidence" value="ECO:0007669"/>
    <property type="project" value="UniProtKB-UniRule"/>
</dbReference>
<dbReference type="GO" id="GO:0006281">
    <property type="term" value="P:DNA repair"/>
    <property type="evidence" value="ECO:0007669"/>
    <property type="project" value="UniProtKB-UniRule"/>
</dbReference>
<gene>
    <name evidence="3" type="ORF">TTRE_0000752901</name>
</gene>
<dbReference type="InterPro" id="IPR011989">
    <property type="entry name" value="ARM-like"/>
</dbReference>
<feature type="domain" description="MMS19 N-terminal" evidence="2">
    <location>
        <begin position="28"/>
        <end position="281"/>
    </location>
</feature>
<evidence type="ECO:0000259" key="2">
    <source>
        <dbReference type="Pfam" id="PF14500"/>
    </source>
</evidence>
<dbReference type="Gene3D" id="1.25.10.10">
    <property type="entry name" value="Leucine-rich Repeat Variant"/>
    <property type="match status" value="1"/>
</dbReference>
<keyword evidence="1" id="KW-0234">DNA repair</keyword>
<keyword evidence="1" id="KW-0539">Nucleus</keyword>
<dbReference type="Proteomes" id="UP000030665">
    <property type="component" value="Unassembled WGS sequence"/>
</dbReference>
<organism evidence="3 4">
    <name type="scientific">Trichuris trichiura</name>
    <name type="common">Whipworm</name>
    <name type="synonym">Trichocephalus trichiurus</name>
    <dbReference type="NCBI Taxonomy" id="36087"/>
    <lineage>
        <taxon>Eukaryota</taxon>
        <taxon>Metazoa</taxon>
        <taxon>Ecdysozoa</taxon>
        <taxon>Nematoda</taxon>
        <taxon>Enoplea</taxon>
        <taxon>Dorylaimia</taxon>
        <taxon>Trichinellida</taxon>
        <taxon>Trichuridae</taxon>
        <taxon>Trichuris</taxon>
    </lineage>
</organism>
<dbReference type="STRING" id="36087.A0A077ZHB1"/>
<dbReference type="OrthoDB" id="342900at2759"/>
<proteinExistence type="inferred from homology"/>
<evidence type="ECO:0000256" key="1">
    <source>
        <dbReference type="RuleBase" id="RU367072"/>
    </source>
</evidence>
<comment type="subunit">
    <text evidence="1">Component of the CIA complex.</text>
</comment>
<keyword evidence="1" id="KW-0206">Cytoskeleton</keyword>
<dbReference type="GO" id="GO:0016226">
    <property type="term" value="P:iron-sulfur cluster assembly"/>
    <property type="evidence" value="ECO:0007669"/>
    <property type="project" value="UniProtKB-UniRule"/>
</dbReference>
<dbReference type="GO" id="GO:0005634">
    <property type="term" value="C:nucleus"/>
    <property type="evidence" value="ECO:0007669"/>
    <property type="project" value="UniProtKB-SubCell"/>
</dbReference>
<reference evidence="3" key="1">
    <citation type="submission" date="2014-01" db="EMBL/GenBank/DDBJ databases">
        <authorList>
            <person name="Aslett M."/>
        </authorList>
    </citation>
    <scope>NUCLEOTIDE SEQUENCE</scope>
</reference>
<dbReference type="PANTHER" id="PTHR12891:SF0">
    <property type="entry name" value="MMS19 NUCLEOTIDE EXCISION REPAIR PROTEIN HOMOLOG"/>
    <property type="match status" value="1"/>
</dbReference>
<comment type="subcellular location">
    <subcellularLocation>
        <location evidence="1">Cytoplasm</location>
        <location evidence="1">Cytoskeleton</location>
        <location evidence="1">Spindle</location>
    </subcellularLocation>
    <subcellularLocation>
        <location evidence="1">Nucleus</location>
    </subcellularLocation>
</comment>
<dbReference type="InterPro" id="IPR039920">
    <property type="entry name" value="MMS19"/>
</dbReference>
<accession>A0A077ZHB1</accession>
<keyword evidence="1" id="KW-0227">DNA damage</keyword>
<name>A0A077ZHB1_TRITR</name>
<reference evidence="3" key="2">
    <citation type="submission" date="2014-03" db="EMBL/GenBank/DDBJ databases">
        <title>The whipworm genome and dual-species transcriptomics of an intimate host-pathogen interaction.</title>
        <authorList>
            <person name="Foth B.J."/>
            <person name="Tsai I.J."/>
            <person name="Reid A.J."/>
            <person name="Bancroft A.J."/>
            <person name="Nichol S."/>
            <person name="Tracey A."/>
            <person name="Holroyd N."/>
            <person name="Cotton J.A."/>
            <person name="Stanley E.J."/>
            <person name="Zarowiecki M."/>
            <person name="Liu J.Z."/>
            <person name="Huckvale T."/>
            <person name="Cooper P.J."/>
            <person name="Grencis R.K."/>
            <person name="Berriman M."/>
        </authorList>
    </citation>
    <scope>NUCLEOTIDE SEQUENCE [LARGE SCALE GENOMIC DNA]</scope>
</reference>
<comment type="similarity">
    <text evidence="1">Belongs to the MET18/MMS19 family.</text>
</comment>
<dbReference type="Pfam" id="PF14500">
    <property type="entry name" value="MMS19_N"/>
    <property type="match status" value="1"/>
</dbReference>
<evidence type="ECO:0000313" key="4">
    <source>
        <dbReference type="Proteomes" id="UP000030665"/>
    </source>
</evidence>
<keyword evidence="4" id="KW-1185">Reference proteome</keyword>
<comment type="function">
    <text evidence="1">Key component of the cytosolic iron-sulfur protein assembly (CIA) complex, a multiprotein complex that mediates the incorporation of iron-sulfur cluster into apoproteins specifically involved in DNA metabolism and genomic integrity. In the CIA complex, MMS19 acts as an adapter between early-acting CIA components and a subset of cellular target iron-sulfur proteins.</text>
</comment>
<evidence type="ECO:0000313" key="3">
    <source>
        <dbReference type="EMBL" id="CDW59199.1"/>
    </source>
</evidence>
<dbReference type="GO" id="GO:0005819">
    <property type="term" value="C:spindle"/>
    <property type="evidence" value="ECO:0007669"/>
    <property type="project" value="UniProtKB-SubCell"/>
</dbReference>
<dbReference type="SUPFAM" id="SSF48371">
    <property type="entry name" value="ARM repeat"/>
    <property type="match status" value="2"/>
</dbReference>
<sequence>MASTGHNLVADDYVSMISSNRMNLLEFVEKQKSAITNQDVNVRSSAFELLESVIIKLPPACFSELEAEQVAKYCVSVFALQTGKTKSLLAALHYLVTHLSIKLEILKDMILSLLKRRIVISSLQLERSRIYAIILEYLNRSQMGSDESEIANELLKSADGEADPRCLILLFKIGEVLAQKFELGPVRDDLFQFMEFYSPITYKPSSYNPCGITRENLETSLNLCLTASDWLAEHVFGSMCTYVNPSLSFKEKDDCLNLLNTALHRFSRQTVRLHGERILKFLVPPILWPTKGEAGESEWLTVYNRLVEVMFFDDAGSLSEDWSKFLEILTADLQKFYHCPELGSVHMAHQMLILAAACTADSFWFLLRWAADRIFENFQMAESNRQNYAEQLLDWCQKLKDQRTADIGDMDIIRRIKVFAKENLLASDQFVLNDVGVAVSVNLAFSFSNLFDNEDAVTISLKLMDLLSVGSPQYSRQCLNWFGLVAKKSWPLLENTIYPLLCEKYDVRLVELNVVPPMMAASKEPARSVLLLLTRRIMLASSEPECMAILPFVKNILNAIDFSCANDFQEFSRIVFAFAILTFGKALLDENGPSEAQVSTADAYGKLMQDMFLAAPTSLSRWFLNEVIGLAAGRKDTFFQSSLCMNVFSPVIFAATAADLIGHEEFLLSLWKSEPCHNHPTECKQRCRCHILFSCLAHNIDSGPLLDEILLHWANRCEELFRECSKCYVKLGYLARALLLRNHPVGITLLERFFTHLRVANRNEAVEALQIVYTSPSDAVNNECYRRLAPFCVERIAGYSVQLLHPLFQELKSSEQEELMERTCETFALLWDYAPNSVAVSDFQFVAPMLAALKSAKESVRNVAVEFFNRLLTTENSLLNGESQAQLIEICEGLVSCCSENSHAIVCSRVFACLQRLSLAYGSEFQRSFRCKIVKAIAPFLSHKKRLVRQAAAEAVNAW</sequence>
<keyword evidence="1" id="KW-0963">Cytoplasm</keyword>
<dbReference type="GO" id="GO:0051604">
    <property type="term" value="P:protein maturation"/>
    <property type="evidence" value="ECO:0007669"/>
    <property type="project" value="UniProtKB-UniRule"/>
</dbReference>
<dbReference type="PANTHER" id="PTHR12891">
    <property type="entry name" value="DNA REPAIR/TRANSCRIPTION PROTEIN MET18/MMS19"/>
    <property type="match status" value="1"/>
</dbReference>
<dbReference type="EMBL" id="HG806518">
    <property type="protein sequence ID" value="CDW59199.1"/>
    <property type="molecule type" value="Genomic_DNA"/>
</dbReference>
<dbReference type="InterPro" id="IPR029240">
    <property type="entry name" value="MMS19_N"/>
</dbReference>
<dbReference type="InterPro" id="IPR016024">
    <property type="entry name" value="ARM-type_fold"/>
</dbReference>